<evidence type="ECO:0008006" key="3">
    <source>
        <dbReference type="Google" id="ProtNLM"/>
    </source>
</evidence>
<evidence type="ECO:0000313" key="2">
    <source>
        <dbReference type="Proteomes" id="UP001501183"/>
    </source>
</evidence>
<dbReference type="Gene3D" id="3.30.1310.10">
    <property type="entry name" value="Nucleoid-associated protein YbaB-like domain"/>
    <property type="match status" value="1"/>
</dbReference>
<dbReference type="Proteomes" id="UP001501183">
    <property type="component" value="Unassembled WGS sequence"/>
</dbReference>
<dbReference type="EMBL" id="BAABFB010000048">
    <property type="protein sequence ID" value="GAA4481249.1"/>
    <property type="molecule type" value="Genomic_DNA"/>
</dbReference>
<dbReference type="InterPro" id="IPR036894">
    <property type="entry name" value="YbaB-like_sf"/>
</dbReference>
<name>A0ABP8P338_9NOCA</name>
<reference evidence="2" key="1">
    <citation type="journal article" date="2019" name="Int. J. Syst. Evol. Microbiol.">
        <title>The Global Catalogue of Microorganisms (GCM) 10K type strain sequencing project: providing services to taxonomists for standard genome sequencing and annotation.</title>
        <authorList>
            <consortium name="The Broad Institute Genomics Platform"/>
            <consortium name="The Broad Institute Genome Sequencing Center for Infectious Disease"/>
            <person name="Wu L."/>
            <person name="Ma J."/>
        </authorList>
    </citation>
    <scope>NUCLEOTIDE SEQUENCE [LARGE SCALE GENOMIC DNA]</scope>
    <source>
        <strain evidence="2">JCM 32206</strain>
    </source>
</reference>
<comment type="caution">
    <text evidence="1">The sequence shown here is derived from an EMBL/GenBank/DDBJ whole genome shotgun (WGS) entry which is preliminary data.</text>
</comment>
<organism evidence="1 2">
    <name type="scientific">Rhodococcus olei</name>
    <dbReference type="NCBI Taxonomy" id="2161675"/>
    <lineage>
        <taxon>Bacteria</taxon>
        <taxon>Bacillati</taxon>
        <taxon>Actinomycetota</taxon>
        <taxon>Actinomycetes</taxon>
        <taxon>Mycobacteriales</taxon>
        <taxon>Nocardiaceae</taxon>
        <taxon>Rhodococcus</taxon>
    </lineage>
</organism>
<accession>A0ABP8P338</accession>
<dbReference type="InterPro" id="IPR004401">
    <property type="entry name" value="YbaB/EbfC"/>
</dbReference>
<dbReference type="SUPFAM" id="SSF82607">
    <property type="entry name" value="YbaB-like"/>
    <property type="match status" value="1"/>
</dbReference>
<dbReference type="Pfam" id="PF02575">
    <property type="entry name" value="YbaB_DNA_bd"/>
    <property type="match status" value="1"/>
</dbReference>
<dbReference type="RefSeq" id="WP_345346052.1">
    <property type="nucleotide sequence ID" value="NZ_BAABFB010000048.1"/>
</dbReference>
<gene>
    <name evidence="1" type="ORF">GCM10023094_29040</name>
</gene>
<keyword evidence="2" id="KW-1185">Reference proteome</keyword>
<sequence length="127" mass="13200">MTGEDLGHRVQRANARLADLRAVAEAGDGAVRLTLTADGRLVGLDLDPRVLARGTDHVAALVVQAHESAHAEARRAADGVLDDLVDGRIARVLDGARSGARAATVDGAAVEGRSGNLLVDPLGRRDR</sequence>
<evidence type="ECO:0000313" key="1">
    <source>
        <dbReference type="EMBL" id="GAA4481249.1"/>
    </source>
</evidence>
<protein>
    <recommendedName>
        <fullName evidence="3">YbaB/EbfC DNA-binding family protein</fullName>
    </recommendedName>
</protein>
<proteinExistence type="predicted"/>